<dbReference type="AlphaFoldDB" id="A0A4S4FRU5"/>
<dbReference type="InterPro" id="IPR046582">
    <property type="entry name" value="DUF6630"/>
</dbReference>
<feature type="domain" description="DUF6630" evidence="1">
    <location>
        <begin position="16"/>
        <end position="150"/>
    </location>
</feature>
<dbReference type="EMBL" id="SSSM01000001">
    <property type="protein sequence ID" value="THG33018.1"/>
    <property type="molecule type" value="Genomic_DNA"/>
</dbReference>
<dbReference type="Pfam" id="PF20335">
    <property type="entry name" value="DUF6630"/>
    <property type="match status" value="1"/>
</dbReference>
<gene>
    <name evidence="2" type="ORF">E6C64_01235</name>
</gene>
<sequence length="153" mass="16001">MSDTAPSDTATGGAAAWQRLCALIDDDPHLWPEVSEALDEGDDPWEALIGSLDDAGALAYLDVDDTGMELADALAQLPRVFKLQPDLGEANDTDELREAIAVADGILAEGGLRLLLLEDDDDDAQALVVVPAESVDDIVDLATSLGHTASSFG</sequence>
<name>A0A4S4FRU5_9MICO</name>
<reference evidence="2 3" key="1">
    <citation type="submission" date="2019-04" db="EMBL/GenBank/DDBJ databases">
        <authorList>
            <person name="Jiang L."/>
        </authorList>
    </citation>
    <scope>NUCLEOTIDE SEQUENCE [LARGE SCALE GENOMIC DNA]</scope>
    <source>
        <strain evidence="2 3">YIM 131853</strain>
    </source>
</reference>
<dbReference type="RefSeq" id="WP_136425799.1">
    <property type="nucleotide sequence ID" value="NZ_SSSM01000001.1"/>
</dbReference>
<proteinExistence type="predicted"/>
<comment type="caution">
    <text evidence="2">The sequence shown here is derived from an EMBL/GenBank/DDBJ whole genome shotgun (WGS) entry which is preliminary data.</text>
</comment>
<evidence type="ECO:0000313" key="2">
    <source>
        <dbReference type="EMBL" id="THG33018.1"/>
    </source>
</evidence>
<evidence type="ECO:0000259" key="1">
    <source>
        <dbReference type="Pfam" id="PF20335"/>
    </source>
</evidence>
<accession>A0A4S4FRU5</accession>
<evidence type="ECO:0000313" key="3">
    <source>
        <dbReference type="Proteomes" id="UP000309133"/>
    </source>
</evidence>
<organism evidence="2 3">
    <name type="scientific">Naasia lichenicola</name>
    <dbReference type="NCBI Taxonomy" id="2565933"/>
    <lineage>
        <taxon>Bacteria</taxon>
        <taxon>Bacillati</taxon>
        <taxon>Actinomycetota</taxon>
        <taxon>Actinomycetes</taxon>
        <taxon>Micrococcales</taxon>
        <taxon>Microbacteriaceae</taxon>
        <taxon>Naasia</taxon>
    </lineage>
</organism>
<protein>
    <recommendedName>
        <fullName evidence="1">DUF6630 domain-containing protein</fullName>
    </recommendedName>
</protein>
<dbReference type="Proteomes" id="UP000309133">
    <property type="component" value="Unassembled WGS sequence"/>
</dbReference>
<dbReference type="OrthoDB" id="7066412at2"/>
<keyword evidence="3" id="KW-1185">Reference proteome</keyword>